<evidence type="ECO:0000256" key="1">
    <source>
        <dbReference type="SAM" id="Phobius"/>
    </source>
</evidence>
<keyword evidence="1" id="KW-0472">Membrane</keyword>
<evidence type="ECO:0000313" key="3">
    <source>
        <dbReference type="Proteomes" id="UP001234178"/>
    </source>
</evidence>
<sequence length="61" mass="7024">MRDAYLSFRLLSTWLLSKASQPFDSFIPPYPAKVVRAWQVVFAVAMIFLFYHSQALTNPSV</sequence>
<name>A0ABQ9YST9_9CRUS</name>
<evidence type="ECO:0000313" key="2">
    <source>
        <dbReference type="EMBL" id="KAK4003697.1"/>
    </source>
</evidence>
<keyword evidence="1" id="KW-1133">Transmembrane helix</keyword>
<accession>A0ABQ9YST9</accession>
<comment type="caution">
    <text evidence="2">The sequence shown here is derived from an EMBL/GenBank/DDBJ whole genome shotgun (WGS) entry which is preliminary data.</text>
</comment>
<reference evidence="2 3" key="1">
    <citation type="journal article" date="2023" name="Nucleic Acids Res.">
        <title>The hologenome of Daphnia magna reveals possible DNA methylation and microbiome-mediated evolution of the host genome.</title>
        <authorList>
            <person name="Chaturvedi A."/>
            <person name="Li X."/>
            <person name="Dhandapani V."/>
            <person name="Marshall H."/>
            <person name="Kissane S."/>
            <person name="Cuenca-Cambronero M."/>
            <person name="Asole G."/>
            <person name="Calvet F."/>
            <person name="Ruiz-Romero M."/>
            <person name="Marangio P."/>
            <person name="Guigo R."/>
            <person name="Rago D."/>
            <person name="Mirbahai L."/>
            <person name="Eastwood N."/>
            <person name="Colbourne J.K."/>
            <person name="Zhou J."/>
            <person name="Mallon E."/>
            <person name="Orsini L."/>
        </authorList>
    </citation>
    <scope>NUCLEOTIDE SEQUENCE [LARGE SCALE GENOMIC DNA]</scope>
    <source>
        <strain evidence="2">LRV0_1</strain>
    </source>
</reference>
<protein>
    <submittedName>
        <fullName evidence="2">Uncharacterized protein</fullName>
    </submittedName>
</protein>
<dbReference type="EMBL" id="JAOYFB010000001">
    <property type="protein sequence ID" value="KAK4003697.1"/>
    <property type="molecule type" value="Genomic_DNA"/>
</dbReference>
<keyword evidence="3" id="KW-1185">Reference proteome</keyword>
<gene>
    <name evidence="2" type="ORF">OUZ56_005452</name>
</gene>
<keyword evidence="1" id="KW-0812">Transmembrane</keyword>
<proteinExistence type="predicted"/>
<feature type="transmembrane region" description="Helical" evidence="1">
    <location>
        <begin position="35"/>
        <end position="51"/>
    </location>
</feature>
<dbReference type="Proteomes" id="UP001234178">
    <property type="component" value="Unassembled WGS sequence"/>
</dbReference>
<organism evidence="2 3">
    <name type="scientific">Daphnia magna</name>
    <dbReference type="NCBI Taxonomy" id="35525"/>
    <lineage>
        <taxon>Eukaryota</taxon>
        <taxon>Metazoa</taxon>
        <taxon>Ecdysozoa</taxon>
        <taxon>Arthropoda</taxon>
        <taxon>Crustacea</taxon>
        <taxon>Branchiopoda</taxon>
        <taxon>Diplostraca</taxon>
        <taxon>Cladocera</taxon>
        <taxon>Anomopoda</taxon>
        <taxon>Daphniidae</taxon>
        <taxon>Daphnia</taxon>
    </lineage>
</organism>